<dbReference type="PROSITE" id="PS01175">
    <property type="entry name" value="RIBONUCLEASE_II"/>
    <property type="match status" value="1"/>
</dbReference>
<comment type="function">
    <text evidence="8">3'-5' exoribonuclease that releases 5'-nucleoside monophosphates and is involved in maturation of structured RNAs.</text>
</comment>
<dbReference type="Pfam" id="PF17876">
    <property type="entry name" value="CSD2"/>
    <property type="match status" value="1"/>
</dbReference>
<dbReference type="InterPro" id="IPR003029">
    <property type="entry name" value="S1_domain"/>
</dbReference>
<dbReference type="GO" id="GO:0006402">
    <property type="term" value="P:mRNA catabolic process"/>
    <property type="evidence" value="ECO:0007669"/>
    <property type="project" value="TreeGrafter"/>
</dbReference>
<dbReference type="PROSITE" id="PS50126">
    <property type="entry name" value="S1"/>
    <property type="match status" value="1"/>
</dbReference>
<dbReference type="InterPro" id="IPR040476">
    <property type="entry name" value="CSD2"/>
</dbReference>
<dbReference type="InterPro" id="IPR013223">
    <property type="entry name" value="RNase_B_OB_dom"/>
</dbReference>
<keyword evidence="3 8" id="KW-0963">Cytoplasm</keyword>
<dbReference type="NCBIfam" id="TIGR02063">
    <property type="entry name" value="RNase_R"/>
    <property type="match status" value="1"/>
</dbReference>
<dbReference type="SMART" id="SM00357">
    <property type="entry name" value="CSP"/>
    <property type="match status" value="2"/>
</dbReference>
<evidence type="ECO:0000256" key="3">
    <source>
        <dbReference type="ARBA" id="ARBA00022490"/>
    </source>
</evidence>
<dbReference type="Pfam" id="PF00575">
    <property type="entry name" value="S1"/>
    <property type="match status" value="1"/>
</dbReference>
<protein>
    <recommendedName>
        <fullName evidence="8">Ribonuclease R</fullName>
        <shortName evidence="8">RNase R</shortName>
        <ecNumber evidence="8">3.1.13.1</ecNumber>
    </recommendedName>
</protein>
<keyword evidence="5 8" id="KW-0378">Hydrolase</keyword>
<evidence type="ECO:0000256" key="5">
    <source>
        <dbReference type="ARBA" id="ARBA00022801"/>
    </source>
</evidence>
<evidence type="ECO:0000256" key="6">
    <source>
        <dbReference type="ARBA" id="ARBA00022839"/>
    </source>
</evidence>
<evidence type="ECO:0000256" key="2">
    <source>
        <dbReference type="ARBA" id="ARBA00004496"/>
    </source>
</evidence>
<evidence type="ECO:0000256" key="7">
    <source>
        <dbReference type="ARBA" id="ARBA00022884"/>
    </source>
</evidence>
<dbReference type="InterPro" id="IPR011129">
    <property type="entry name" value="CSD"/>
</dbReference>
<keyword evidence="4 8" id="KW-0540">Nuclease</keyword>
<comment type="catalytic activity">
    <reaction evidence="1 8">
        <text>Exonucleolytic cleavage in the 3'- to 5'-direction to yield nucleoside 5'-phosphates.</text>
        <dbReference type="EC" id="3.1.13.1"/>
    </reaction>
</comment>
<gene>
    <name evidence="8 11" type="primary">rnr</name>
    <name evidence="11" type="ORF">FYJ78_04390</name>
</gene>
<dbReference type="Pfam" id="PF08206">
    <property type="entry name" value="OB_RNB"/>
    <property type="match status" value="1"/>
</dbReference>
<reference evidence="11 12" key="1">
    <citation type="submission" date="2019-08" db="EMBL/GenBank/DDBJ databases">
        <title>In-depth cultivation of the pig gut microbiome towards novel bacterial diversity and tailored functional studies.</title>
        <authorList>
            <person name="Wylensek D."/>
            <person name="Hitch T.C.A."/>
            <person name="Clavel T."/>
        </authorList>
    </citation>
    <scope>NUCLEOTIDE SEQUENCE [LARGE SCALE GENOMIC DNA]</scope>
    <source>
        <strain evidence="12">WCA-380-WT-3B3</strain>
    </source>
</reference>
<feature type="compositionally biased region" description="Basic residues" evidence="9">
    <location>
        <begin position="772"/>
        <end position="786"/>
    </location>
</feature>
<dbReference type="Proteomes" id="UP000430222">
    <property type="component" value="Unassembled WGS sequence"/>
</dbReference>
<evidence type="ECO:0000313" key="12">
    <source>
        <dbReference type="Proteomes" id="UP000430222"/>
    </source>
</evidence>
<comment type="subcellular location">
    <subcellularLocation>
        <location evidence="2 8">Cytoplasm</location>
    </subcellularLocation>
</comment>
<feature type="compositionally biased region" description="Basic and acidic residues" evidence="9">
    <location>
        <begin position="852"/>
        <end position="862"/>
    </location>
</feature>
<dbReference type="EC" id="3.1.13.1" evidence="8"/>
<evidence type="ECO:0000256" key="4">
    <source>
        <dbReference type="ARBA" id="ARBA00022722"/>
    </source>
</evidence>
<dbReference type="InterPro" id="IPR001900">
    <property type="entry name" value="RNase_II/R"/>
</dbReference>
<keyword evidence="12" id="KW-1185">Reference proteome</keyword>
<dbReference type="Pfam" id="PF00773">
    <property type="entry name" value="RNB"/>
    <property type="match status" value="1"/>
</dbReference>
<dbReference type="HAMAP" id="MF_01895">
    <property type="entry name" value="RNase_R"/>
    <property type="match status" value="1"/>
</dbReference>
<dbReference type="SUPFAM" id="SSF50249">
    <property type="entry name" value="Nucleic acid-binding proteins"/>
    <property type="match status" value="3"/>
</dbReference>
<proteinExistence type="inferred from homology"/>
<dbReference type="PANTHER" id="PTHR23355:SF9">
    <property type="entry name" value="DIS3-LIKE EXONUCLEASE 2"/>
    <property type="match status" value="1"/>
</dbReference>
<evidence type="ECO:0000259" key="10">
    <source>
        <dbReference type="PROSITE" id="PS50126"/>
    </source>
</evidence>
<dbReference type="NCBIfam" id="TIGR00358">
    <property type="entry name" value="3_prime_RNase"/>
    <property type="match status" value="1"/>
</dbReference>
<dbReference type="AlphaFoldDB" id="A0A6I2UVQ5"/>
<dbReference type="InterPro" id="IPR011805">
    <property type="entry name" value="RNase_R"/>
</dbReference>
<evidence type="ECO:0000256" key="9">
    <source>
        <dbReference type="SAM" id="MobiDB-lite"/>
    </source>
</evidence>
<feature type="region of interest" description="Disordered" evidence="9">
    <location>
        <begin position="721"/>
        <end position="889"/>
    </location>
</feature>
<dbReference type="GO" id="GO:0008859">
    <property type="term" value="F:exoribonuclease II activity"/>
    <property type="evidence" value="ECO:0007669"/>
    <property type="project" value="UniProtKB-UniRule"/>
</dbReference>
<evidence type="ECO:0000256" key="1">
    <source>
        <dbReference type="ARBA" id="ARBA00001849"/>
    </source>
</evidence>
<dbReference type="SMART" id="SM00955">
    <property type="entry name" value="RNB"/>
    <property type="match status" value="1"/>
</dbReference>
<dbReference type="EMBL" id="VUNL01000004">
    <property type="protein sequence ID" value="MSV24435.1"/>
    <property type="molecule type" value="Genomic_DNA"/>
</dbReference>
<dbReference type="InterPro" id="IPR004476">
    <property type="entry name" value="RNase_II/RNase_R"/>
</dbReference>
<dbReference type="GO" id="GO:0003723">
    <property type="term" value="F:RNA binding"/>
    <property type="evidence" value="ECO:0007669"/>
    <property type="project" value="UniProtKB-UniRule"/>
</dbReference>
<dbReference type="Gene3D" id="2.40.50.140">
    <property type="entry name" value="Nucleic acid-binding proteins"/>
    <property type="match status" value="3"/>
</dbReference>
<accession>A0A6I2UVQ5</accession>
<feature type="compositionally biased region" description="Basic and acidic residues" evidence="9">
    <location>
        <begin position="807"/>
        <end position="836"/>
    </location>
</feature>
<feature type="compositionally biased region" description="Basic and acidic residues" evidence="9">
    <location>
        <begin position="726"/>
        <end position="762"/>
    </location>
</feature>
<dbReference type="SMART" id="SM00316">
    <property type="entry name" value="S1"/>
    <property type="match status" value="1"/>
</dbReference>
<sequence length="889" mass="99932">MDLKERIVAYMREDAYKPLLAEDLAEGMGLTQEELVHFDAALEELEKEGVVIRNRSDLYGLPSRMHLVVGRLSMSAKGFGFIIPDVRASEDETDVFVPGPGIGSAMHGDRVVARVTPSEEPGRSREGEILRILERANEKIVGTFERSKTFGFVTPDNTKLTQDVFVPKKAFHGAKTGSKVVVKITKWPERRRNAEGEVVEVLGKAGDPGVDVLSVMRQYDLSETFPEEVQAAAEAVEQEPSPEEYRGRADRRSLPIVTVDGEDSKDLDDGVYARRNEDGSFFLGVYIADVSWYVRENQPLDREARERGTSVYLVDRVIPMLPKELSNGICSLNAGVDRLSMACEMQISPEGEVTSYEILPAVIHVYRRLTYHIVNKVLVDREEPFLSDNQDIRTMLETLADLRGVLKEKRHRRGSIDFELPEVKVKLDAEGHPVALIKREGSLAESIIEECMLAANETVARHMDEKHLPFMYRVHEQPSAEKIERFNNLLAAFGLFVRPDEAGQIRPMDVQRVLSKVEGRPEERIISTVALRSMQQARYSELSLGHFGLAARYYTHFTSPIRRYPDLIVHRLLRETFATGTMPAERQVKLRSVLPEIAEHASQRERVAIEAERETTDMKKIEYMAQFVGETFDGIISGVTAFGLFVELDNGVEGLVHVSTMVNDYYDYVEEQYAMVGERTQKKYRLGDEVQILLVRANVEERNLDFVLKDNGAYDPAAMKNAVRGGRKESSAGHKEERGKKRGESRPARGESSRKPKIRDIIAEPVEDAGTPKKKKHRGGRNRKRGASGEKLSHPEPEKKGKRGKAAGKDRRPAGKDERRGGAEGHSGRPGADYHRVRVTGLNSAVWPDPPGYHERKMREEAQAGQAGGAPKHRPRPHHRTERSTGNSK</sequence>
<feature type="domain" description="S1 motif" evidence="10">
    <location>
        <begin position="629"/>
        <end position="709"/>
    </location>
</feature>
<keyword evidence="6 8" id="KW-0269">Exonuclease</keyword>
<comment type="similarity">
    <text evidence="8">Belongs to the RNR ribonuclease family. RNase R subfamily.</text>
</comment>
<dbReference type="InterPro" id="IPR050180">
    <property type="entry name" value="RNR_Ribonuclease"/>
</dbReference>
<dbReference type="CDD" id="cd04471">
    <property type="entry name" value="S1_RNase_R"/>
    <property type="match status" value="1"/>
</dbReference>
<comment type="caution">
    <text evidence="11">The sequence shown here is derived from an EMBL/GenBank/DDBJ whole genome shotgun (WGS) entry which is preliminary data.</text>
</comment>
<name>A0A6I2UVQ5_9FIRM</name>
<dbReference type="InterPro" id="IPR012340">
    <property type="entry name" value="NA-bd_OB-fold"/>
</dbReference>
<dbReference type="PANTHER" id="PTHR23355">
    <property type="entry name" value="RIBONUCLEASE"/>
    <property type="match status" value="1"/>
</dbReference>
<evidence type="ECO:0000256" key="8">
    <source>
        <dbReference type="HAMAP-Rule" id="MF_01895"/>
    </source>
</evidence>
<evidence type="ECO:0000313" key="11">
    <source>
        <dbReference type="EMBL" id="MSV24435.1"/>
    </source>
</evidence>
<keyword evidence="7 8" id="KW-0694">RNA-binding</keyword>
<dbReference type="RefSeq" id="WP_154620213.1">
    <property type="nucleotide sequence ID" value="NZ_VUNL01000004.1"/>
</dbReference>
<dbReference type="GO" id="GO:0005829">
    <property type="term" value="C:cytosol"/>
    <property type="evidence" value="ECO:0007669"/>
    <property type="project" value="TreeGrafter"/>
</dbReference>
<feature type="compositionally biased region" description="Basic residues" evidence="9">
    <location>
        <begin position="871"/>
        <end position="881"/>
    </location>
</feature>
<dbReference type="InterPro" id="IPR022966">
    <property type="entry name" value="RNase_II/R_CS"/>
</dbReference>
<organism evidence="11 12">
    <name type="scientific">Selenomonas montiformis</name>
    <dbReference type="NCBI Taxonomy" id="2652285"/>
    <lineage>
        <taxon>Bacteria</taxon>
        <taxon>Bacillati</taxon>
        <taxon>Bacillota</taxon>
        <taxon>Negativicutes</taxon>
        <taxon>Selenomonadales</taxon>
        <taxon>Selenomonadaceae</taxon>
        <taxon>Selenomonas</taxon>
    </lineage>
</organism>
<feature type="compositionally biased region" description="Basic and acidic residues" evidence="9">
    <location>
        <begin position="787"/>
        <end position="799"/>
    </location>
</feature>